<accession>A0A510Y893</accession>
<dbReference type="InterPro" id="IPR000073">
    <property type="entry name" value="AB_hydrolase_1"/>
</dbReference>
<dbReference type="SUPFAM" id="SSF53474">
    <property type="entry name" value="alpha/beta-Hydrolases"/>
    <property type="match status" value="1"/>
</dbReference>
<gene>
    <name evidence="2" type="primary">ytpA</name>
    <name evidence="2" type="ORF">MHA01_24990</name>
</gene>
<dbReference type="PRINTS" id="PR00111">
    <property type="entry name" value="ABHYDROLASE"/>
</dbReference>
<protein>
    <submittedName>
        <fullName evidence="2">Phospholipase YtpA</fullName>
    </submittedName>
</protein>
<proteinExistence type="predicted"/>
<dbReference type="Gene3D" id="3.40.50.1820">
    <property type="entry name" value="alpha/beta hydrolase"/>
    <property type="match status" value="1"/>
</dbReference>
<dbReference type="Proteomes" id="UP000321051">
    <property type="component" value="Unassembled WGS sequence"/>
</dbReference>
<sequence length="260" mass="30532">MILEKRLVDRPRGVVVLVHGSGEHYRRYEWLIHVLKRQHLHVITGDLPGHGETNGRRGHIDSFREYTDTVYEWYREAASFKLPIFMLGHSMGGLIVIRAVSERYMPVKGIILSSPALGLYAYPNRVRELSGRLAHRLMPGKNLKTGIQAQYLTRNPETRAEYQKDELVNDTVTVRWYQEMIRAMRISLAQPESFPDTPLLVMQAGEDYIVDKEATVRWFNRLHTSERTIKIWNNLYHEILNEPEQERVVRYIIHFMNQHS</sequence>
<dbReference type="AlphaFoldDB" id="A0A510Y893"/>
<dbReference type="STRING" id="1371.GCA_900166605_01917"/>
<dbReference type="InterPro" id="IPR022742">
    <property type="entry name" value="Hydrolase_4"/>
</dbReference>
<dbReference type="EMBL" id="BJUN01000016">
    <property type="protein sequence ID" value="GEK59594.1"/>
    <property type="molecule type" value="Genomic_DNA"/>
</dbReference>
<comment type="caution">
    <text evidence="2">The sequence shown here is derived from an EMBL/GenBank/DDBJ whole genome shotgun (WGS) entry which is preliminary data.</text>
</comment>
<evidence type="ECO:0000313" key="3">
    <source>
        <dbReference type="Proteomes" id="UP000321051"/>
    </source>
</evidence>
<feature type="domain" description="Serine aminopeptidase S33" evidence="1">
    <location>
        <begin position="10"/>
        <end position="244"/>
    </location>
</feature>
<dbReference type="InterPro" id="IPR029058">
    <property type="entry name" value="AB_hydrolase_fold"/>
</dbReference>
<evidence type="ECO:0000313" key="2">
    <source>
        <dbReference type="EMBL" id="GEK59594.1"/>
    </source>
</evidence>
<keyword evidence="3" id="KW-1185">Reference proteome</keyword>
<name>A0A510Y893_MARHA</name>
<dbReference type="Pfam" id="PF12146">
    <property type="entry name" value="Hydrolase_4"/>
    <property type="match status" value="1"/>
</dbReference>
<dbReference type="OrthoDB" id="9806902at2"/>
<organism evidence="2 3">
    <name type="scientific">Marinococcus halophilus</name>
    <dbReference type="NCBI Taxonomy" id="1371"/>
    <lineage>
        <taxon>Bacteria</taxon>
        <taxon>Bacillati</taxon>
        <taxon>Bacillota</taxon>
        <taxon>Bacilli</taxon>
        <taxon>Bacillales</taxon>
        <taxon>Bacillaceae</taxon>
        <taxon>Marinococcus</taxon>
    </lineage>
</organism>
<dbReference type="InterPro" id="IPR051044">
    <property type="entry name" value="MAG_DAG_Lipase"/>
</dbReference>
<reference evidence="2 3" key="1">
    <citation type="submission" date="2019-07" db="EMBL/GenBank/DDBJ databases">
        <title>Whole genome shotgun sequence of Marinococcus halophilus NBRC 102359.</title>
        <authorList>
            <person name="Hosoyama A."/>
            <person name="Uohara A."/>
            <person name="Ohji S."/>
            <person name="Ichikawa N."/>
        </authorList>
    </citation>
    <scope>NUCLEOTIDE SEQUENCE [LARGE SCALE GENOMIC DNA]</scope>
    <source>
        <strain evidence="2 3">NBRC 102359</strain>
    </source>
</reference>
<evidence type="ECO:0000259" key="1">
    <source>
        <dbReference type="Pfam" id="PF12146"/>
    </source>
</evidence>
<dbReference type="PANTHER" id="PTHR11614">
    <property type="entry name" value="PHOSPHOLIPASE-RELATED"/>
    <property type="match status" value="1"/>
</dbReference>